<evidence type="ECO:0008006" key="4">
    <source>
        <dbReference type="Google" id="ProtNLM"/>
    </source>
</evidence>
<reference evidence="2 3" key="1">
    <citation type="submission" date="2016-05" db="EMBL/GenBank/DDBJ databases">
        <authorList>
            <person name="Gu J."/>
        </authorList>
    </citation>
    <scope>NUCLEOTIDE SEQUENCE [LARGE SCALE GENOMIC DNA]</scope>
    <source>
        <strain evidence="2 3">ACCC40021</strain>
    </source>
</reference>
<organism evidence="2 3">
    <name type="scientific">Streptomyces alfalfae</name>
    <dbReference type="NCBI Taxonomy" id="1642299"/>
    <lineage>
        <taxon>Bacteria</taxon>
        <taxon>Bacillati</taxon>
        <taxon>Actinomycetota</taxon>
        <taxon>Actinomycetes</taxon>
        <taxon>Kitasatosporales</taxon>
        <taxon>Streptomycetaceae</taxon>
        <taxon>Streptomyces</taxon>
    </lineage>
</organism>
<gene>
    <name evidence="2" type="ORF">A7J05_23010</name>
</gene>
<keyword evidence="3" id="KW-1185">Reference proteome</keyword>
<protein>
    <recommendedName>
        <fullName evidence="4">Head-to-tail connector protein</fullName>
    </recommendedName>
</protein>
<feature type="region of interest" description="Disordered" evidence="1">
    <location>
        <begin position="38"/>
        <end position="85"/>
    </location>
</feature>
<accession>A0ABN4VQU5</accession>
<dbReference type="RefSeq" id="WP_076686106.1">
    <property type="nucleotide sequence ID" value="NZ_CP015588.1"/>
</dbReference>
<evidence type="ECO:0000256" key="1">
    <source>
        <dbReference type="SAM" id="MobiDB-lite"/>
    </source>
</evidence>
<feature type="compositionally biased region" description="Basic residues" evidence="1">
    <location>
        <begin position="65"/>
        <end position="75"/>
    </location>
</feature>
<evidence type="ECO:0000313" key="3">
    <source>
        <dbReference type="Proteomes" id="UP000187191"/>
    </source>
</evidence>
<name>A0ABN4VQU5_9ACTN</name>
<dbReference type="Proteomes" id="UP000187191">
    <property type="component" value="Chromosome"/>
</dbReference>
<proteinExistence type="predicted"/>
<sequence length="85" mass="8743">MEVAVVGGPLKKYRVTSASGVESVVKYNAADAERLGLTDADLAPERQAASDVQLPDDEPQAKARSGSRNKARTSARSKAADGGGA</sequence>
<evidence type="ECO:0000313" key="2">
    <source>
        <dbReference type="EMBL" id="APY88173.1"/>
    </source>
</evidence>
<dbReference type="EMBL" id="CP015588">
    <property type="protein sequence ID" value="APY88173.1"/>
    <property type="molecule type" value="Genomic_DNA"/>
</dbReference>